<evidence type="ECO:0000313" key="7">
    <source>
        <dbReference type="EMBL" id="RAK53603.1"/>
    </source>
</evidence>
<keyword evidence="5 6" id="KW-0143">Chaperone</keyword>
<dbReference type="Proteomes" id="UP000249254">
    <property type="component" value="Unassembled WGS sequence"/>
</dbReference>
<dbReference type="Gene3D" id="3.10.420.10">
    <property type="entry name" value="SecB-like"/>
    <property type="match status" value="1"/>
</dbReference>
<dbReference type="RefSeq" id="WP_111527355.1">
    <property type="nucleotide sequence ID" value="NZ_JBHRSG010000005.1"/>
</dbReference>
<dbReference type="Pfam" id="PF02556">
    <property type="entry name" value="SecB"/>
    <property type="match status" value="1"/>
</dbReference>
<keyword evidence="3 6" id="KW-0653">Protein transport</keyword>
<comment type="subunit">
    <text evidence="6">Homotetramer, a dimer of dimers. One homotetramer interacts with 1 SecA dimer.</text>
</comment>
<evidence type="ECO:0000256" key="1">
    <source>
        <dbReference type="ARBA" id="ARBA00009990"/>
    </source>
</evidence>
<dbReference type="AlphaFoldDB" id="A0A328AFF7"/>
<dbReference type="GO" id="GO:0051082">
    <property type="term" value="F:unfolded protein binding"/>
    <property type="evidence" value="ECO:0007669"/>
    <property type="project" value="InterPro"/>
</dbReference>
<keyword evidence="2 6" id="KW-0813">Transport</keyword>
<dbReference type="NCBIfam" id="TIGR00809">
    <property type="entry name" value="secB"/>
    <property type="match status" value="1"/>
</dbReference>
<gene>
    <name evidence="6" type="primary">secB</name>
    <name evidence="7" type="ORF">DJ017_03200</name>
</gene>
<organism evidence="7 8">
    <name type="scientific">Phenylobacterium soli</name>
    <dbReference type="NCBI Taxonomy" id="2170551"/>
    <lineage>
        <taxon>Bacteria</taxon>
        <taxon>Pseudomonadati</taxon>
        <taxon>Pseudomonadota</taxon>
        <taxon>Alphaproteobacteria</taxon>
        <taxon>Caulobacterales</taxon>
        <taxon>Caulobacteraceae</taxon>
        <taxon>Phenylobacterium</taxon>
    </lineage>
</organism>
<dbReference type="OrthoDB" id="9795145at2"/>
<keyword evidence="6" id="KW-0963">Cytoplasm</keyword>
<proteinExistence type="inferred from homology"/>
<keyword evidence="4 6" id="KW-0811">Translocation</keyword>
<dbReference type="PANTHER" id="PTHR36918:SF1">
    <property type="entry name" value="PROTEIN-EXPORT PROTEIN SECB"/>
    <property type="match status" value="1"/>
</dbReference>
<dbReference type="NCBIfam" id="NF004392">
    <property type="entry name" value="PRK05751.1-3"/>
    <property type="match status" value="1"/>
</dbReference>
<dbReference type="InterPro" id="IPR035958">
    <property type="entry name" value="SecB-like_sf"/>
</dbReference>
<dbReference type="GO" id="GO:0015031">
    <property type="term" value="P:protein transport"/>
    <property type="evidence" value="ECO:0007669"/>
    <property type="project" value="UniProtKB-UniRule"/>
</dbReference>
<evidence type="ECO:0000256" key="2">
    <source>
        <dbReference type="ARBA" id="ARBA00022448"/>
    </source>
</evidence>
<evidence type="ECO:0000256" key="3">
    <source>
        <dbReference type="ARBA" id="ARBA00022927"/>
    </source>
</evidence>
<dbReference type="EMBL" id="QFYQ01000001">
    <property type="protein sequence ID" value="RAK53603.1"/>
    <property type="molecule type" value="Genomic_DNA"/>
</dbReference>
<dbReference type="GO" id="GO:0006457">
    <property type="term" value="P:protein folding"/>
    <property type="evidence" value="ECO:0007669"/>
    <property type="project" value="UniProtKB-UniRule"/>
</dbReference>
<dbReference type="PANTHER" id="PTHR36918">
    <property type="match status" value="1"/>
</dbReference>
<comment type="caution">
    <text evidence="7">The sequence shown here is derived from an EMBL/GenBank/DDBJ whole genome shotgun (WGS) entry which is preliminary data.</text>
</comment>
<dbReference type="HAMAP" id="MF_00821">
    <property type="entry name" value="SecB"/>
    <property type="match status" value="1"/>
</dbReference>
<comment type="function">
    <text evidence="6">One of the proteins required for the normal export of preproteins out of the cell cytoplasm. It is a molecular chaperone that binds to a subset of precursor proteins, maintaining them in a translocation-competent state. It also specifically binds to its receptor SecA.</text>
</comment>
<dbReference type="GO" id="GO:0005737">
    <property type="term" value="C:cytoplasm"/>
    <property type="evidence" value="ECO:0007669"/>
    <property type="project" value="UniProtKB-SubCell"/>
</dbReference>
<reference evidence="8" key="1">
    <citation type="submission" date="2018-05" db="EMBL/GenBank/DDBJ databases">
        <authorList>
            <person name="Li X."/>
        </authorList>
    </citation>
    <scope>NUCLEOTIDE SEQUENCE [LARGE SCALE GENOMIC DNA]</scope>
    <source>
        <strain evidence="8">LX32</strain>
    </source>
</reference>
<protein>
    <recommendedName>
        <fullName evidence="6">Protein-export protein SecB</fullName>
    </recommendedName>
</protein>
<evidence type="ECO:0000256" key="4">
    <source>
        <dbReference type="ARBA" id="ARBA00023010"/>
    </source>
</evidence>
<evidence type="ECO:0000313" key="8">
    <source>
        <dbReference type="Proteomes" id="UP000249254"/>
    </source>
</evidence>
<dbReference type="PRINTS" id="PR01594">
    <property type="entry name" value="SECBCHAPRONE"/>
</dbReference>
<dbReference type="SUPFAM" id="SSF54611">
    <property type="entry name" value="SecB-like"/>
    <property type="match status" value="1"/>
</dbReference>
<dbReference type="GO" id="GO:0051262">
    <property type="term" value="P:protein tetramerization"/>
    <property type="evidence" value="ECO:0007669"/>
    <property type="project" value="InterPro"/>
</dbReference>
<evidence type="ECO:0000256" key="5">
    <source>
        <dbReference type="ARBA" id="ARBA00023186"/>
    </source>
</evidence>
<accession>A0A328AFF7</accession>
<name>A0A328AFF7_9CAUL</name>
<keyword evidence="8" id="KW-1185">Reference proteome</keyword>
<sequence length="162" mass="17325">MTDIDAGAAQGQGAPEAPGIRILAQFIRDLSFENPHAPESLRAGAAQPQIDLGVEMNARGREDGLFEVDLKLSAQAGRDDGTLFVVEILYGGLFQIAGVSQEDLEPVLLVECPRYLFPFARRIIADLSSEGGFPPFLLDPIDFAQVYAQRKAEAAGPVVGNA</sequence>
<evidence type="ECO:0000256" key="6">
    <source>
        <dbReference type="HAMAP-Rule" id="MF_00821"/>
    </source>
</evidence>
<comment type="subcellular location">
    <subcellularLocation>
        <location evidence="6">Cytoplasm</location>
    </subcellularLocation>
</comment>
<comment type="similarity">
    <text evidence="1 6">Belongs to the SecB family.</text>
</comment>
<dbReference type="InterPro" id="IPR003708">
    <property type="entry name" value="SecB"/>
</dbReference>